<dbReference type="EMBL" id="PEXU01000010">
    <property type="protein sequence ID" value="PIS42961.1"/>
    <property type="molecule type" value="Genomic_DNA"/>
</dbReference>
<evidence type="ECO:0000313" key="2">
    <source>
        <dbReference type="Proteomes" id="UP000231542"/>
    </source>
</evidence>
<proteinExistence type="predicted"/>
<name>A0A2H0YWU0_9BACT</name>
<dbReference type="AlphaFoldDB" id="A0A2H0YWU0"/>
<accession>A0A2H0YWU0</accession>
<evidence type="ECO:0000313" key="1">
    <source>
        <dbReference type="EMBL" id="PIS42961.1"/>
    </source>
</evidence>
<gene>
    <name evidence="1" type="ORF">COT24_00765</name>
</gene>
<dbReference type="Proteomes" id="UP000231542">
    <property type="component" value="Unassembled WGS sequence"/>
</dbReference>
<reference evidence="1 2" key="1">
    <citation type="submission" date="2017-09" db="EMBL/GenBank/DDBJ databases">
        <title>Depth-based differentiation of microbial function through sediment-hosted aquifers and enrichment of novel symbionts in the deep terrestrial subsurface.</title>
        <authorList>
            <person name="Probst A.J."/>
            <person name="Ladd B."/>
            <person name="Jarett J.K."/>
            <person name="Geller-Mcgrath D.E."/>
            <person name="Sieber C.M."/>
            <person name="Emerson J.B."/>
            <person name="Anantharaman K."/>
            <person name="Thomas B.C."/>
            <person name="Malmstrom R."/>
            <person name="Stieglmeier M."/>
            <person name="Klingl A."/>
            <person name="Woyke T."/>
            <person name="Ryan C.M."/>
            <person name="Banfield J.F."/>
        </authorList>
    </citation>
    <scope>NUCLEOTIDE SEQUENCE [LARGE SCALE GENOMIC DNA]</scope>
    <source>
        <strain evidence="1">CG08_land_8_20_14_0_20_40_16</strain>
    </source>
</reference>
<organism evidence="1 2">
    <name type="scientific">Candidatus Kerfeldbacteria bacterium CG08_land_8_20_14_0_20_40_16</name>
    <dbReference type="NCBI Taxonomy" id="2014244"/>
    <lineage>
        <taxon>Bacteria</taxon>
        <taxon>Candidatus Kerfeldiibacteriota</taxon>
    </lineage>
</organism>
<comment type="caution">
    <text evidence="1">The sequence shown here is derived from an EMBL/GenBank/DDBJ whole genome shotgun (WGS) entry which is preliminary data.</text>
</comment>
<protein>
    <submittedName>
        <fullName evidence="1">Uncharacterized protein</fullName>
    </submittedName>
</protein>
<sequence length="60" mass="6820">MKINKKAVKRRLREFKESRGEGSDTSIVDVALNPDPQALAEQLLEKGKIQQIFRDAVKPK</sequence>